<evidence type="ECO:0000313" key="4">
    <source>
        <dbReference type="EMBL" id="RXN36916.1"/>
    </source>
</evidence>
<dbReference type="STRING" id="84645.A0A498NYT0"/>
<dbReference type="InterPro" id="IPR051176">
    <property type="entry name" value="Cent_Immune-Sig_Mod"/>
</dbReference>
<evidence type="ECO:0000313" key="5">
    <source>
        <dbReference type="Proteomes" id="UP000290572"/>
    </source>
</evidence>
<dbReference type="EMBL" id="QBIY01011656">
    <property type="protein sequence ID" value="RXN30123.1"/>
    <property type="molecule type" value="Genomic_DNA"/>
</dbReference>
<evidence type="ECO:0000256" key="1">
    <source>
        <dbReference type="SAM" id="Coils"/>
    </source>
</evidence>
<dbReference type="GO" id="GO:0007338">
    <property type="term" value="P:single fertilization"/>
    <property type="evidence" value="ECO:0007669"/>
    <property type="project" value="TreeGrafter"/>
</dbReference>
<evidence type="ECO:0007829" key="6">
    <source>
        <dbReference type="PeptideAtlas" id="A0A498NYT0"/>
    </source>
</evidence>
<proteinExistence type="evidence at protein level"/>
<sequence length="355" mass="40874">MSTEKERSILRDANEEKEVKDEKTAVKEELSAEQELEELRAQVLQLLLELEEARDMAQKHEESFLELQGLLEEERLASAHQAEAFTRQIQRLQAQLRSVQEEMDSLEEEKESEVLEAQEELRTAQEEVLLLQQAAEEAAAERENDIASLQEELCRLRAEISRLENTGQEYELEIVTLRAEIEMKSDVGLLMEECNSLKEQCHALQDENSRLNHRLQMLQKRSSGSSCITLKEEQEETEEGKHTQCGTETETESSYLSSNCRLVDAGIQKNISFDGKPVTPTSWTGGFSEILSLRDQLKQTEEKATHVQQECDGLKNELQNLREMYETSQKERAELELELLRCREELEKAADVKEE</sequence>
<keyword evidence="1" id="KW-0175">Coiled coil</keyword>
<accession>A0A498NYT0</accession>
<dbReference type="PANTHER" id="PTHR15715">
    <property type="entry name" value="CENTROSOMAL PROTEIN OF 170 KDA"/>
    <property type="match status" value="1"/>
</dbReference>
<name>A0A498NYT0_LABRO</name>
<comment type="caution">
    <text evidence="4">The sequence shown here is derived from an EMBL/GenBank/DDBJ whole genome shotgun (WGS) entry which is preliminary data.</text>
</comment>
<dbReference type="GO" id="GO:0001675">
    <property type="term" value="P:acrosome assembly"/>
    <property type="evidence" value="ECO:0007669"/>
    <property type="project" value="TreeGrafter"/>
</dbReference>
<dbReference type="GO" id="GO:0002080">
    <property type="term" value="C:acrosomal membrane"/>
    <property type="evidence" value="ECO:0007669"/>
    <property type="project" value="TreeGrafter"/>
</dbReference>
<dbReference type="Proteomes" id="UP000290572">
    <property type="component" value="Unassembled WGS sequence"/>
</dbReference>
<keyword evidence="6" id="KW-1267">Proteomics identification</keyword>
<organism evidence="4 5">
    <name type="scientific">Labeo rohita</name>
    <name type="common">Indian major carp</name>
    <name type="synonym">Cyprinus rohita</name>
    <dbReference type="NCBI Taxonomy" id="84645"/>
    <lineage>
        <taxon>Eukaryota</taxon>
        <taxon>Metazoa</taxon>
        <taxon>Chordata</taxon>
        <taxon>Craniata</taxon>
        <taxon>Vertebrata</taxon>
        <taxon>Euteleostomi</taxon>
        <taxon>Actinopterygii</taxon>
        <taxon>Neopterygii</taxon>
        <taxon>Teleostei</taxon>
        <taxon>Ostariophysi</taxon>
        <taxon>Cypriniformes</taxon>
        <taxon>Cyprinidae</taxon>
        <taxon>Labeoninae</taxon>
        <taxon>Labeonini</taxon>
        <taxon>Labeo</taxon>
    </lineage>
</organism>
<gene>
    <name evidence="4" type="ORF">ROHU_002528</name>
    <name evidence="3" type="ORF">ROHU_018016</name>
</gene>
<keyword evidence="5" id="KW-1185">Reference proteome</keyword>
<feature type="compositionally biased region" description="Basic and acidic residues" evidence="2">
    <location>
        <begin position="1"/>
        <end position="30"/>
    </location>
</feature>
<dbReference type="EMBL" id="QBIY01006778">
    <property type="protein sequence ID" value="RXN36916.1"/>
    <property type="molecule type" value="Genomic_DNA"/>
</dbReference>
<reference evidence="4 5" key="1">
    <citation type="submission" date="2018-03" db="EMBL/GenBank/DDBJ databases">
        <title>Draft genome sequence of Rohu Carp (Labeo rohita).</title>
        <authorList>
            <person name="Das P."/>
            <person name="Kushwaha B."/>
            <person name="Joshi C.G."/>
            <person name="Kumar D."/>
            <person name="Nagpure N.S."/>
            <person name="Sahoo L."/>
            <person name="Das S.P."/>
            <person name="Bit A."/>
            <person name="Patnaik S."/>
            <person name="Meher P.K."/>
            <person name="Jayasankar P."/>
            <person name="Koringa P.G."/>
            <person name="Patel N.V."/>
            <person name="Hinsu A.T."/>
            <person name="Kumar R."/>
            <person name="Pandey M."/>
            <person name="Agarwal S."/>
            <person name="Srivastava S."/>
            <person name="Singh M."/>
            <person name="Iquebal M.A."/>
            <person name="Jaiswal S."/>
            <person name="Angadi U.B."/>
            <person name="Kumar N."/>
            <person name="Raza M."/>
            <person name="Shah T.M."/>
            <person name="Rai A."/>
            <person name="Jena J.K."/>
        </authorList>
    </citation>
    <scope>NUCLEOTIDE SEQUENCE [LARGE SCALE GENOMIC DNA]</scope>
    <source>
        <strain evidence="4">DASCIFA01</strain>
        <tissue evidence="4">Testis</tissue>
    </source>
</reference>
<feature type="region of interest" description="Disordered" evidence="2">
    <location>
        <begin position="1"/>
        <end position="32"/>
    </location>
</feature>
<evidence type="ECO:0000256" key="2">
    <source>
        <dbReference type="SAM" id="MobiDB-lite"/>
    </source>
</evidence>
<protein>
    <submittedName>
        <fullName evidence="4">Coiled-coil domain-containing protein 136-like</fullName>
    </submittedName>
</protein>
<dbReference type="PANTHER" id="PTHR15715:SF26">
    <property type="entry name" value="COILED-COIL DOMAIN-CONTAINING PROTEIN 136"/>
    <property type="match status" value="1"/>
</dbReference>
<feature type="coiled-coil region" evidence="1">
    <location>
        <begin position="290"/>
        <end position="352"/>
    </location>
</feature>
<evidence type="ECO:0000313" key="3">
    <source>
        <dbReference type="EMBL" id="RXN30123.1"/>
    </source>
</evidence>
<dbReference type="AlphaFoldDB" id="A0A498NYT0"/>